<dbReference type="PANTHER" id="PTHR48475">
    <property type="entry name" value="RIBONUCLEASE H"/>
    <property type="match status" value="1"/>
</dbReference>
<name>A0A151R7S7_CAJCA</name>
<dbReference type="Gene3D" id="3.30.70.270">
    <property type="match status" value="1"/>
</dbReference>
<evidence type="ECO:0000256" key="1">
    <source>
        <dbReference type="SAM" id="MobiDB-lite"/>
    </source>
</evidence>
<keyword evidence="4" id="KW-1185">Reference proteome</keyword>
<dbReference type="Pfam" id="PF17919">
    <property type="entry name" value="RT_RNaseH_2"/>
    <property type="match status" value="1"/>
</dbReference>
<dbReference type="GO" id="GO:0003676">
    <property type="term" value="F:nucleic acid binding"/>
    <property type="evidence" value="ECO:0007669"/>
    <property type="project" value="InterPro"/>
</dbReference>
<evidence type="ECO:0000259" key="2">
    <source>
        <dbReference type="PROSITE" id="PS50994"/>
    </source>
</evidence>
<dbReference type="InterPro" id="IPR012337">
    <property type="entry name" value="RNaseH-like_sf"/>
</dbReference>
<dbReference type="PROSITE" id="PS50994">
    <property type="entry name" value="INTEGRASE"/>
    <property type="match status" value="1"/>
</dbReference>
<dbReference type="PANTHER" id="PTHR48475:SF2">
    <property type="entry name" value="RIBONUCLEASE H"/>
    <property type="match status" value="1"/>
</dbReference>
<feature type="region of interest" description="Disordered" evidence="1">
    <location>
        <begin position="197"/>
        <end position="226"/>
    </location>
</feature>
<dbReference type="AlphaFoldDB" id="A0A151R7S7"/>
<organism evidence="3 4">
    <name type="scientific">Cajanus cajan</name>
    <name type="common">Pigeon pea</name>
    <name type="synonym">Cajanus indicus</name>
    <dbReference type="NCBI Taxonomy" id="3821"/>
    <lineage>
        <taxon>Eukaryota</taxon>
        <taxon>Viridiplantae</taxon>
        <taxon>Streptophyta</taxon>
        <taxon>Embryophyta</taxon>
        <taxon>Tracheophyta</taxon>
        <taxon>Spermatophyta</taxon>
        <taxon>Magnoliopsida</taxon>
        <taxon>eudicotyledons</taxon>
        <taxon>Gunneridae</taxon>
        <taxon>Pentapetalae</taxon>
        <taxon>rosids</taxon>
        <taxon>fabids</taxon>
        <taxon>Fabales</taxon>
        <taxon>Fabaceae</taxon>
        <taxon>Papilionoideae</taxon>
        <taxon>50 kb inversion clade</taxon>
        <taxon>NPAAA clade</taxon>
        <taxon>indigoferoid/millettioid clade</taxon>
        <taxon>Phaseoleae</taxon>
        <taxon>Cajanus</taxon>
    </lineage>
</organism>
<dbReference type="Gramene" id="C.cajan_40581.t">
    <property type="protein sequence ID" value="C.cajan_40581.t"/>
    <property type="gene ID" value="C.cajan_40581"/>
</dbReference>
<dbReference type="SUPFAM" id="SSF53098">
    <property type="entry name" value="Ribonuclease H-like"/>
    <property type="match status" value="1"/>
</dbReference>
<dbReference type="SUPFAM" id="SSF56672">
    <property type="entry name" value="DNA/RNA polymerases"/>
    <property type="match status" value="1"/>
</dbReference>
<protein>
    <submittedName>
        <fullName evidence="3">Retrovirus-related Pol polyprotein from transposon 412 family</fullName>
    </submittedName>
</protein>
<accession>A0A151R7S7</accession>
<dbReference type="Proteomes" id="UP000075243">
    <property type="component" value="Unassembled WGS sequence"/>
</dbReference>
<feature type="domain" description="Integrase catalytic" evidence="2">
    <location>
        <begin position="58"/>
        <end position="175"/>
    </location>
</feature>
<dbReference type="InterPro" id="IPR036397">
    <property type="entry name" value="RNaseH_sf"/>
</dbReference>
<dbReference type="InterPro" id="IPR043128">
    <property type="entry name" value="Rev_trsase/Diguanyl_cyclase"/>
</dbReference>
<dbReference type="Gene3D" id="3.30.420.10">
    <property type="entry name" value="Ribonuclease H-like superfamily/Ribonuclease H"/>
    <property type="match status" value="1"/>
</dbReference>
<evidence type="ECO:0000313" key="4">
    <source>
        <dbReference type="Proteomes" id="UP000075243"/>
    </source>
</evidence>
<dbReference type="GO" id="GO:0015074">
    <property type="term" value="P:DNA integration"/>
    <property type="evidence" value="ECO:0007669"/>
    <property type="project" value="InterPro"/>
</dbReference>
<sequence length="226" mass="24921">MASLSRFLSKAIDKSLPLFQCLRKNDHFSWTDDCEKAFEELKKSLASPPILTKPHTNFPLLIYLSASDSGVSTVLVQEQGNSQMPIYFISRILQGAEVRYCQEVGIRMMFTPVEHPQSNGQAESANKVVLSGLKKRVEDSGLSWVEELPKVLRSYHTTVHSSTQYTPFNLVYGTDAMILVELSEPFACTLGFSKEESELGSGLGSNFGSKREGSSKPGGCPMKSSI</sequence>
<dbReference type="InterPro" id="IPR001584">
    <property type="entry name" value="Integrase_cat-core"/>
</dbReference>
<dbReference type="InterPro" id="IPR041577">
    <property type="entry name" value="RT_RNaseH_2"/>
</dbReference>
<evidence type="ECO:0000313" key="3">
    <source>
        <dbReference type="EMBL" id="KYP38556.1"/>
    </source>
</evidence>
<reference evidence="3" key="1">
    <citation type="journal article" date="2012" name="Nat. Biotechnol.">
        <title>Draft genome sequence of pigeonpea (Cajanus cajan), an orphan legume crop of resource-poor farmers.</title>
        <authorList>
            <person name="Varshney R.K."/>
            <person name="Chen W."/>
            <person name="Li Y."/>
            <person name="Bharti A.K."/>
            <person name="Saxena R.K."/>
            <person name="Schlueter J.A."/>
            <person name="Donoghue M.T."/>
            <person name="Azam S."/>
            <person name="Fan G."/>
            <person name="Whaley A.M."/>
            <person name="Farmer A.D."/>
            <person name="Sheridan J."/>
            <person name="Iwata A."/>
            <person name="Tuteja R."/>
            <person name="Penmetsa R.V."/>
            <person name="Wu W."/>
            <person name="Upadhyaya H.D."/>
            <person name="Yang S.P."/>
            <person name="Shah T."/>
            <person name="Saxena K.B."/>
            <person name="Michael T."/>
            <person name="McCombie W.R."/>
            <person name="Yang B."/>
            <person name="Zhang G."/>
            <person name="Yang H."/>
            <person name="Wang J."/>
            <person name="Spillane C."/>
            <person name="Cook D.R."/>
            <person name="May G.D."/>
            <person name="Xu X."/>
            <person name="Jackson S.A."/>
        </authorList>
    </citation>
    <scope>NUCLEOTIDE SEQUENCE [LARGE SCALE GENOMIC DNA]</scope>
</reference>
<gene>
    <name evidence="3" type="ORF">KK1_040200</name>
</gene>
<proteinExistence type="predicted"/>
<dbReference type="InterPro" id="IPR043502">
    <property type="entry name" value="DNA/RNA_pol_sf"/>
</dbReference>
<dbReference type="EMBL" id="KQ483991">
    <property type="protein sequence ID" value="KYP38556.1"/>
    <property type="molecule type" value="Genomic_DNA"/>
</dbReference>